<evidence type="ECO:0000256" key="3">
    <source>
        <dbReference type="SAM" id="MobiDB-lite"/>
    </source>
</evidence>
<reference evidence="6" key="1">
    <citation type="journal article" date="2023" name="Commun. Biol.">
        <title>Genome analysis of Parmales, the sister group of diatoms, reveals the evolutionary specialization of diatoms from phago-mixotrophs to photoautotrophs.</title>
        <authorList>
            <person name="Ban H."/>
            <person name="Sato S."/>
            <person name="Yoshikawa S."/>
            <person name="Yamada K."/>
            <person name="Nakamura Y."/>
            <person name="Ichinomiya M."/>
            <person name="Sato N."/>
            <person name="Blanc-Mathieu R."/>
            <person name="Endo H."/>
            <person name="Kuwata A."/>
            <person name="Ogata H."/>
        </authorList>
    </citation>
    <scope>NUCLEOTIDE SEQUENCE [LARGE SCALE GENOMIC DNA]</scope>
    <source>
        <strain evidence="6">NIES 3699</strain>
    </source>
</reference>
<dbReference type="PROSITE" id="PS50012">
    <property type="entry name" value="RCC1_3"/>
    <property type="match status" value="5"/>
</dbReference>
<evidence type="ECO:0000256" key="2">
    <source>
        <dbReference type="PROSITE-ProRule" id="PRU00235"/>
    </source>
</evidence>
<dbReference type="Gene3D" id="2.130.10.30">
    <property type="entry name" value="Regulator of chromosome condensation 1/beta-lactamase-inhibitor protein II"/>
    <property type="match status" value="2"/>
</dbReference>
<evidence type="ECO:0000313" key="5">
    <source>
        <dbReference type="EMBL" id="GMH88607.1"/>
    </source>
</evidence>
<dbReference type="InterPro" id="IPR000408">
    <property type="entry name" value="Reg_chr_condens"/>
</dbReference>
<sequence>MPTAAKERKLEALAKKQEALAKKEAREAKKQERLAKRAEKEKEKAAKGPAKGPTAKASIVKKKPLPVEASVEVSLAVENLEDLKLSEENLSQNDDTDITTTTTNNNNNNMKLLSLPADTLVHMLKYLNARSLGASLISSRYIATVIFPHLIYKHLNSRLNSLNTQRTFRTNDSPVERSKEIYSRAMNSGNLIGSSSFSKLQKKLEKTLNAQGLSPSTRPPLTYSSIIYPTFSRFLEESCNHLSHLSLGPLSSPPLPKILNGRFISCSPEHTVIRCSGGNRRGGGSGVACWGVGKRGQLGTGKRDDSAFPNVIPRGVGFNVRVVQVSAGGGLVRVAHTLLLTDTGRVLSFGCAQYGQLGHGFSAGKQLPDETRPRYIEYLNGQRIICVSAGELHSSCVNNDGDLYTWGEGFCGQLGHGDKRPQLTPKKVGGDLEFECVESVGCGSRQTVCVTEEGEVFSCGLGWFGVLGRPFTPYEFGANDSRMGLDEVIEEDDVVVDEVVVGEGEDEAGLAAAQPAANVNAPPPPPPQPNIDGLSDQQQSDLELLSKLTLDDNSDQCVPKKIEALDGIVIQGISVGHRHILALDIDGVVYSWGSGGGGALGHGDIVQRNIPERVDELVHIKKKVTQITAGVDISMVVVDDGGVFAWGRTKNGRNGLGMQEGSVTIPRQVQLGDHTGLAVDVEAAYVHSLIVLCTGETLICGGVGVDDSVDGAGKDDDGLPRLIREGDINCWQRGKEVVEVKKVEKYKKYGKYETKGRTAMLAERDKWGV</sequence>
<dbReference type="Proteomes" id="UP001165160">
    <property type="component" value="Unassembled WGS sequence"/>
</dbReference>
<organism evidence="5 6">
    <name type="scientific">Triparma verrucosa</name>
    <dbReference type="NCBI Taxonomy" id="1606542"/>
    <lineage>
        <taxon>Eukaryota</taxon>
        <taxon>Sar</taxon>
        <taxon>Stramenopiles</taxon>
        <taxon>Ochrophyta</taxon>
        <taxon>Bolidophyceae</taxon>
        <taxon>Parmales</taxon>
        <taxon>Triparmaceae</taxon>
        <taxon>Triparma</taxon>
    </lineage>
</organism>
<evidence type="ECO:0000259" key="4">
    <source>
        <dbReference type="PROSITE" id="PS50181"/>
    </source>
</evidence>
<feature type="repeat" description="RCC1" evidence="2">
    <location>
        <begin position="285"/>
        <end position="338"/>
    </location>
</feature>
<feature type="compositionally biased region" description="Low complexity" evidence="3">
    <location>
        <begin position="47"/>
        <end position="57"/>
    </location>
</feature>
<feature type="region of interest" description="Disordered" evidence="3">
    <location>
        <begin position="516"/>
        <end position="536"/>
    </location>
</feature>
<evidence type="ECO:0000313" key="6">
    <source>
        <dbReference type="Proteomes" id="UP001165160"/>
    </source>
</evidence>
<feature type="domain" description="F-box" evidence="4">
    <location>
        <begin position="109"/>
        <end position="155"/>
    </location>
</feature>
<name>A0A9W7ES06_9STRA</name>
<feature type="region of interest" description="Disordered" evidence="3">
    <location>
        <begin position="15"/>
        <end position="57"/>
    </location>
</feature>
<dbReference type="SUPFAM" id="SSF50985">
    <property type="entry name" value="RCC1/BLIP-II"/>
    <property type="match status" value="1"/>
</dbReference>
<keyword evidence="1" id="KW-0677">Repeat</keyword>
<feature type="repeat" description="RCC1" evidence="2">
    <location>
        <begin position="587"/>
        <end position="640"/>
    </location>
</feature>
<keyword evidence="6" id="KW-1185">Reference proteome</keyword>
<gene>
    <name evidence="5" type="ORF">TrVE_jg2654</name>
</gene>
<comment type="caution">
    <text evidence="5">The sequence shown here is derived from an EMBL/GenBank/DDBJ whole genome shotgun (WGS) entry which is preliminary data.</text>
</comment>
<dbReference type="InterPro" id="IPR051625">
    <property type="entry name" value="Signaling_Regulatory_Domain"/>
</dbReference>
<feature type="compositionally biased region" description="Basic and acidic residues" evidence="3">
    <location>
        <begin position="15"/>
        <end position="46"/>
    </location>
</feature>
<feature type="repeat" description="RCC1" evidence="2">
    <location>
        <begin position="344"/>
        <end position="400"/>
    </location>
</feature>
<dbReference type="InterPro" id="IPR009091">
    <property type="entry name" value="RCC1/BLIP-II"/>
</dbReference>
<feature type="repeat" description="RCC1" evidence="2">
    <location>
        <begin position="401"/>
        <end position="453"/>
    </location>
</feature>
<dbReference type="EMBL" id="BRXX01000083">
    <property type="protein sequence ID" value="GMH88607.1"/>
    <property type="molecule type" value="Genomic_DNA"/>
</dbReference>
<protein>
    <recommendedName>
        <fullName evidence="4">F-box domain-containing protein</fullName>
    </recommendedName>
</protein>
<feature type="repeat" description="RCC1" evidence="2">
    <location>
        <begin position="641"/>
        <end position="694"/>
    </location>
</feature>
<dbReference type="AlphaFoldDB" id="A0A9W7ES06"/>
<proteinExistence type="predicted"/>
<dbReference type="Pfam" id="PF00415">
    <property type="entry name" value="RCC1"/>
    <property type="match status" value="4"/>
</dbReference>
<dbReference type="InterPro" id="IPR001810">
    <property type="entry name" value="F-box_dom"/>
</dbReference>
<dbReference type="PANTHER" id="PTHR22872">
    <property type="entry name" value="BTK-BINDING PROTEIN-RELATED"/>
    <property type="match status" value="1"/>
</dbReference>
<dbReference type="PROSITE" id="PS50181">
    <property type="entry name" value="FBOX"/>
    <property type="match status" value="1"/>
</dbReference>
<evidence type="ECO:0000256" key="1">
    <source>
        <dbReference type="ARBA" id="ARBA00022737"/>
    </source>
</evidence>
<accession>A0A9W7ES06</accession>
<dbReference type="PRINTS" id="PR00633">
    <property type="entry name" value="RCCNDNSATION"/>
</dbReference>